<feature type="transmembrane region" description="Helical" evidence="6">
    <location>
        <begin position="37"/>
        <end position="60"/>
    </location>
</feature>
<dbReference type="Proteomes" id="UP001172083">
    <property type="component" value="Unassembled WGS sequence"/>
</dbReference>
<evidence type="ECO:0000256" key="2">
    <source>
        <dbReference type="ARBA" id="ARBA00022475"/>
    </source>
</evidence>
<name>A0ABT8LGQ5_9BACT</name>
<accession>A0ABT8LGQ5</accession>
<comment type="subcellular location">
    <subcellularLocation>
        <location evidence="1">Cell membrane</location>
        <topology evidence="1">Multi-pass membrane protein</topology>
    </subcellularLocation>
</comment>
<gene>
    <name evidence="8" type="ORF">QQ020_25510</name>
</gene>
<comment type="caution">
    <text evidence="8">The sequence shown here is derived from an EMBL/GenBank/DDBJ whole genome shotgun (WGS) entry which is preliminary data.</text>
</comment>
<feature type="transmembrane region" description="Helical" evidence="6">
    <location>
        <begin position="72"/>
        <end position="93"/>
    </location>
</feature>
<evidence type="ECO:0000256" key="1">
    <source>
        <dbReference type="ARBA" id="ARBA00004651"/>
    </source>
</evidence>
<evidence type="ECO:0000313" key="9">
    <source>
        <dbReference type="Proteomes" id="UP001172083"/>
    </source>
</evidence>
<keyword evidence="5 6" id="KW-0472">Membrane</keyword>
<feature type="transmembrane region" description="Helical" evidence="6">
    <location>
        <begin position="188"/>
        <end position="207"/>
    </location>
</feature>
<evidence type="ECO:0000256" key="5">
    <source>
        <dbReference type="ARBA" id="ARBA00023136"/>
    </source>
</evidence>
<reference evidence="8" key="1">
    <citation type="submission" date="2023-06" db="EMBL/GenBank/DDBJ databases">
        <title>Genomic of Agaribacillus aureum.</title>
        <authorList>
            <person name="Wang G."/>
        </authorList>
    </citation>
    <scope>NUCLEOTIDE SEQUENCE</scope>
    <source>
        <strain evidence="8">BMA12</strain>
    </source>
</reference>
<feature type="transmembrane region" description="Helical" evidence="6">
    <location>
        <begin position="157"/>
        <end position="176"/>
    </location>
</feature>
<feature type="transmembrane region" description="Helical" evidence="6">
    <location>
        <begin position="129"/>
        <end position="145"/>
    </location>
</feature>
<keyword evidence="2" id="KW-1003">Cell membrane</keyword>
<keyword evidence="4 6" id="KW-1133">Transmembrane helix</keyword>
<dbReference type="RefSeq" id="WP_346760793.1">
    <property type="nucleotide sequence ID" value="NZ_JAUJEB010000006.1"/>
</dbReference>
<protein>
    <submittedName>
        <fullName evidence="8">DMT family transporter</fullName>
    </submittedName>
</protein>
<dbReference type="PANTHER" id="PTHR42920">
    <property type="entry name" value="OS03G0707200 PROTEIN-RELATED"/>
    <property type="match status" value="1"/>
</dbReference>
<evidence type="ECO:0000256" key="3">
    <source>
        <dbReference type="ARBA" id="ARBA00022692"/>
    </source>
</evidence>
<dbReference type="InterPro" id="IPR051258">
    <property type="entry name" value="Diverse_Substrate_Transporter"/>
</dbReference>
<dbReference type="InterPro" id="IPR037185">
    <property type="entry name" value="EmrE-like"/>
</dbReference>
<dbReference type="Pfam" id="PF00892">
    <property type="entry name" value="EamA"/>
    <property type="match status" value="2"/>
</dbReference>
<dbReference type="InterPro" id="IPR000620">
    <property type="entry name" value="EamA_dom"/>
</dbReference>
<evidence type="ECO:0000256" key="6">
    <source>
        <dbReference type="SAM" id="Phobius"/>
    </source>
</evidence>
<dbReference type="SUPFAM" id="SSF103481">
    <property type="entry name" value="Multidrug resistance efflux transporter EmrE"/>
    <property type="match status" value="2"/>
</dbReference>
<keyword evidence="3 6" id="KW-0812">Transmembrane</keyword>
<feature type="domain" description="EamA" evidence="7">
    <location>
        <begin position="160"/>
        <end position="295"/>
    </location>
</feature>
<keyword evidence="9" id="KW-1185">Reference proteome</keyword>
<dbReference type="Gene3D" id="1.10.3730.20">
    <property type="match status" value="1"/>
</dbReference>
<organism evidence="8 9">
    <name type="scientific">Agaribacillus aureus</name>
    <dbReference type="NCBI Taxonomy" id="3051825"/>
    <lineage>
        <taxon>Bacteria</taxon>
        <taxon>Pseudomonadati</taxon>
        <taxon>Bacteroidota</taxon>
        <taxon>Cytophagia</taxon>
        <taxon>Cytophagales</taxon>
        <taxon>Splendidivirgaceae</taxon>
        <taxon>Agaribacillus</taxon>
    </lineage>
</organism>
<evidence type="ECO:0000313" key="8">
    <source>
        <dbReference type="EMBL" id="MDN5215463.1"/>
    </source>
</evidence>
<dbReference type="EMBL" id="JAUJEB010000006">
    <property type="protein sequence ID" value="MDN5215463.1"/>
    <property type="molecule type" value="Genomic_DNA"/>
</dbReference>
<evidence type="ECO:0000256" key="4">
    <source>
        <dbReference type="ARBA" id="ARBA00022989"/>
    </source>
</evidence>
<dbReference type="PANTHER" id="PTHR42920:SF5">
    <property type="entry name" value="EAMA DOMAIN-CONTAINING PROTEIN"/>
    <property type="match status" value="1"/>
</dbReference>
<proteinExistence type="predicted"/>
<evidence type="ECO:0000259" key="7">
    <source>
        <dbReference type="Pfam" id="PF00892"/>
    </source>
</evidence>
<feature type="domain" description="EamA" evidence="7">
    <location>
        <begin position="8"/>
        <end position="146"/>
    </location>
</feature>
<feature type="transmembrane region" description="Helical" evidence="6">
    <location>
        <begin position="253"/>
        <end position="272"/>
    </location>
</feature>
<feature type="transmembrane region" description="Helical" evidence="6">
    <location>
        <begin position="222"/>
        <end position="241"/>
    </location>
</feature>
<feature type="transmembrane region" description="Helical" evidence="6">
    <location>
        <begin position="7"/>
        <end position="31"/>
    </location>
</feature>
<feature type="transmembrane region" description="Helical" evidence="6">
    <location>
        <begin position="278"/>
        <end position="296"/>
    </location>
</feature>
<feature type="transmembrane region" description="Helical" evidence="6">
    <location>
        <begin position="105"/>
        <end position="122"/>
    </location>
</feature>
<sequence length="300" mass="33089">MSRKKYLIGAVIVFIGAILFSAKAVLIKLAYRHPVDAISLLTLRMLMALPFYLLVNIYLSSKTRQQKLTEKAYLSVIILGVSGYYLASFFDFYGLKFITASLERLILFIYPTFVVIITALVFKKAISWLQILAIFMTYAGILVIVTNDLNMEDQKDVWLGGGLILLSALTFAIYLVGSGEIIPKIGSLRFTAMAMSVSAVCVILHYLVGHSAAAMLNFPREVYWLSLIIALFCTVLPSFLLSEGILRIGSSNASIIGGIGPVSTIVLAYFFLGERITWMQIIGTVFVIAGVLVISLKNKK</sequence>